<keyword evidence="3" id="KW-0687">Ribonucleoprotein</keyword>
<dbReference type="Proteomes" id="UP001210925">
    <property type="component" value="Unassembled WGS sequence"/>
</dbReference>
<evidence type="ECO:0000313" key="4">
    <source>
        <dbReference type="EMBL" id="KAJ3252122.1"/>
    </source>
</evidence>
<dbReference type="InterPro" id="IPR023621">
    <property type="entry name" value="Ribosomal_eL31_dom_sf"/>
</dbReference>
<evidence type="ECO:0000256" key="3">
    <source>
        <dbReference type="ARBA" id="ARBA00023274"/>
    </source>
</evidence>
<evidence type="ECO:0000256" key="1">
    <source>
        <dbReference type="ARBA" id="ARBA00010808"/>
    </source>
</evidence>
<comment type="similarity">
    <text evidence="1">Belongs to the eukaryotic ribosomal protein eL31 family.</text>
</comment>
<dbReference type="FunFam" id="3.10.440.10:FF:000001">
    <property type="entry name" value="60S ribosomal protein L31"/>
    <property type="match status" value="1"/>
</dbReference>
<accession>A0AAD5UA52</accession>
<gene>
    <name evidence="4" type="primary">RPL31</name>
    <name evidence="4" type="ORF">HK103_001819</name>
</gene>
<name>A0AAD5UA52_9FUNG</name>
<dbReference type="CDD" id="cd00463">
    <property type="entry name" value="Ribosomal_L31e"/>
    <property type="match status" value="1"/>
</dbReference>
<keyword evidence="2 4" id="KW-0689">Ribosomal protein</keyword>
<dbReference type="Pfam" id="PF01198">
    <property type="entry name" value="Ribosomal_L31e"/>
    <property type="match status" value="1"/>
</dbReference>
<evidence type="ECO:0000256" key="2">
    <source>
        <dbReference type="ARBA" id="ARBA00022980"/>
    </source>
</evidence>
<dbReference type="AlphaFoldDB" id="A0AAD5UA52"/>
<dbReference type="InterPro" id="IPR000054">
    <property type="entry name" value="Ribosomal_eL31"/>
</dbReference>
<protein>
    <submittedName>
        <fullName evidence="4">60S ribosomal protein L31</fullName>
    </submittedName>
</protein>
<dbReference type="EMBL" id="JADGKB010000153">
    <property type="protein sequence ID" value="KAJ3252122.1"/>
    <property type="molecule type" value="Genomic_DNA"/>
</dbReference>
<sequence length="158" mass="18348">MSTLKKFWPIKMYGIFREVAGELKGQNFFWISYTKMAKEQVKKETKKSALNEVITREYTIHLHKHLHGTTFKKRAPKAVKVIRDFAKKTMGTDDVRLDPSLNKEVWKGGVKGVAYRIRVRLARKRNDDENAKQKLFTYVTPVTVASFKGLQTEVVEDN</sequence>
<proteinExistence type="inferred from homology"/>
<dbReference type="Gene3D" id="3.10.440.10">
    <property type="match status" value="1"/>
</dbReference>
<reference evidence="4" key="1">
    <citation type="submission" date="2020-05" db="EMBL/GenBank/DDBJ databases">
        <title>Phylogenomic resolution of chytrid fungi.</title>
        <authorList>
            <person name="Stajich J.E."/>
            <person name="Amses K."/>
            <person name="Simmons R."/>
            <person name="Seto K."/>
            <person name="Myers J."/>
            <person name="Bonds A."/>
            <person name="Quandt C.A."/>
            <person name="Barry K."/>
            <person name="Liu P."/>
            <person name="Grigoriev I."/>
            <person name="Longcore J.E."/>
            <person name="James T.Y."/>
        </authorList>
    </citation>
    <scope>NUCLEOTIDE SEQUENCE</scope>
    <source>
        <strain evidence="4">PLAUS21</strain>
    </source>
</reference>
<dbReference type="GO" id="GO:0002181">
    <property type="term" value="P:cytoplasmic translation"/>
    <property type="evidence" value="ECO:0007669"/>
    <property type="project" value="TreeGrafter"/>
</dbReference>
<dbReference type="GO" id="GO:0003735">
    <property type="term" value="F:structural constituent of ribosome"/>
    <property type="evidence" value="ECO:0007669"/>
    <property type="project" value="InterPro"/>
</dbReference>
<dbReference type="SUPFAM" id="SSF54575">
    <property type="entry name" value="Ribosomal protein L31e"/>
    <property type="match status" value="1"/>
</dbReference>
<dbReference type="SMART" id="SM01380">
    <property type="entry name" value="Ribosomal_L31e"/>
    <property type="match status" value="1"/>
</dbReference>
<organism evidence="4 5">
    <name type="scientific">Boothiomyces macroporosus</name>
    <dbReference type="NCBI Taxonomy" id="261099"/>
    <lineage>
        <taxon>Eukaryota</taxon>
        <taxon>Fungi</taxon>
        <taxon>Fungi incertae sedis</taxon>
        <taxon>Chytridiomycota</taxon>
        <taxon>Chytridiomycota incertae sedis</taxon>
        <taxon>Chytridiomycetes</taxon>
        <taxon>Rhizophydiales</taxon>
        <taxon>Terramycetaceae</taxon>
        <taxon>Boothiomyces</taxon>
    </lineage>
</organism>
<evidence type="ECO:0000313" key="5">
    <source>
        <dbReference type="Proteomes" id="UP001210925"/>
    </source>
</evidence>
<keyword evidence="5" id="KW-1185">Reference proteome</keyword>
<dbReference type="PANTHER" id="PTHR10956">
    <property type="entry name" value="60S RIBOSOMAL PROTEIN L31"/>
    <property type="match status" value="1"/>
</dbReference>
<dbReference type="PANTHER" id="PTHR10956:SF0">
    <property type="entry name" value="60S RIBOSOMAL PROTEIN L31"/>
    <property type="match status" value="1"/>
</dbReference>
<comment type="caution">
    <text evidence="4">The sequence shown here is derived from an EMBL/GenBank/DDBJ whole genome shotgun (WGS) entry which is preliminary data.</text>
</comment>
<dbReference type="GO" id="GO:0022625">
    <property type="term" value="C:cytosolic large ribosomal subunit"/>
    <property type="evidence" value="ECO:0007669"/>
    <property type="project" value="TreeGrafter"/>
</dbReference>